<sequence>MQYILNQNEYDEFIKYKEGFKKANKVLKHNYDENNQCFNFNKDTYRMLMSALGNAFGSGYSANVCGTKFTITKDHVEGCRIADMVK</sequence>
<accession>M1ZU65</accession>
<dbReference type="EMBL" id="AMXI01000055">
    <property type="protein sequence ID" value="EKN43367.1"/>
    <property type="molecule type" value="Genomic_DNA"/>
</dbReference>
<gene>
    <name evidence="1" type="ORF">CFSAN001627_00877</name>
</gene>
<proteinExistence type="predicted"/>
<organism evidence="1 2">
    <name type="scientific">Clostridium botulinum CFSAN001627</name>
    <dbReference type="NCBI Taxonomy" id="1232189"/>
    <lineage>
        <taxon>Bacteria</taxon>
        <taxon>Bacillati</taxon>
        <taxon>Bacillota</taxon>
        <taxon>Clostridia</taxon>
        <taxon>Eubacteriales</taxon>
        <taxon>Clostridiaceae</taxon>
        <taxon>Clostridium</taxon>
    </lineage>
</organism>
<comment type="caution">
    <text evidence="1">The sequence shown here is derived from an EMBL/GenBank/DDBJ whole genome shotgun (WGS) entry which is preliminary data.</text>
</comment>
<evidence type="ECO:0000313" key="1">
    <source>
        <dbReference type="EMBL" id="EKN43367.1"/>
    </source>
</evidence>
<name>M1ZU65_CLOBO</name>
<dbReference type="AlphaFoldDB" id="M1ZU65"/>
<feature type="non-terminal residue" evidence="1">
    <location>
        <position position="86"/>
    </location>
</feature>
<protein>
    <submittedName>
        <fullName evidence="1">Uncharacterized protein</fullName>
    </submittedName>
</protein>
<reference evidence="1 2" key="1">
    <citation type="submission" date="2012-10" db="EMBL/GenBank/DDBJ databases">
        <authorList>
            <person name="Strain E.A."/>
            <person name="Brown E."/>
            <person name="Allard M.W."/>
            <person name="Gonzalez-Escalona N."/>
            <person name="Timme R."/>
        </authorList>
    </citation>
    <scope>NUCLEOTIDE SEQUENCE [LARGE SCALE GENOMIC DNA]</scope>
    <source>
        <strain evidence="1 2">CFSAN001627</strain>
    </source>
</reference>
<dbReference type="Proteomes" id="UP000011944">
    <property type="component" value="Unassembled WGS sequence"/>
</dbReference>
<reference evidence="1 2" key="2">
    <citation type="submission" date="2013-03" db="EMBL/GenBank/DDBJ databases">
        <title>Diversity in Clostridium botulinum.</title>
        <authorList>
            <person name="Timme R.E."/>
            <person name="Allard M."/>
            <person name="Luo Y."/>
            <person name="Strain E."/>
            <person name="Gonzalez-Escalona N."/>
            <person name="Brown E."/>
        </authorList>
    </citation>
    <scope>NUCLEOTIDE SEQUENCE [LARGE SCALE GENOMIC DNA]</scope>
    <source>
        <strain evidence="1 2">CFSAN001627</strain>
    </source>
</reference>
<evidence type="ECO:0000313" key="2">
    <source>
        <dbReference type="Proteomes" id="UP000011944"/>
    </source>
</evidence>